<dbReference type="InterPro" id="IPR025743">
    <property type="entry name" value="TssM1_N"/>
</dbReference>
<organism evidence="6 7">
    <name type="scientific">Trinickia dabaoshanensis</name>
    <dbReference type="NCBI Taxonomy" id="564714"/>
    <lineage>
        <taxon>Bacteria</taxon>
        <taxon>Pseudomonadati</taxon>
        <taxon>Pseudomonadota</taxon>
        <taxon>Betaproteobacteria</taxon>
        <taxon>Burkholderiales</taxon>
        <taxon>Burkholderiaceae</taxon>
        <taxon>Trinickia</taxon>
    </lineage>
</organism>
<evidence type="ECO:0000259" key="3">
    <source>
        <dbReference type="Pfam" id="PF06744"/>
    </source>
</evidence>
<feature type="compositionally biased region" description="Basic and acidic residues" evidence="1">
    <location>
        <begin position="49"/>
        <end position="59"/>
    </location>
</feature>
<feature type="region of interest" description="Disordered" evidence="1">
    <location>
        <begin position="36"/>
        <end position="59"/>
    </location>
</feature>
<name>A0A2N7VTE4_9BURK</name>
<dbReference type="CDD" id="cd00882">
    <property type="entry name" value="Ras_like_GTPase"/>
    <property type="match status" value="1"/>
</dbReference>
<dbReference type="InterPro" id="IPR010623">
    <property type="entry name" value="IcmF_C"/>
</dbReference>
<evidence type="ECO:0000259" key="4">
    <source>
        <dbReference type="Pfam" id="PF06761"/>
    </source>
</evidence>
<sequence>MLGILSGALILAVLICVALRYVVRFARGVRIVRRKPGRTHPAPSRRARERPARRAPEESRPRLEVNALVAAAVRWARAGGPAWRLGRHSVHRLPWYLVVGERGAGKSTLSRAFGQRAEDRASRGSAACDEGLLRGWFGKEAVMFEATLGQPDSQASWHALIGQLRRVRRACPANGIVVAVPVRQLIDRDDASRTRFADDVRASIGACHRLWKRRVPVYVLVTQCDRLTGFESFAGDGADRAYASPLGLVFPLGAHTSCDAWIAGFAHGFEALARGVRAQVVARMPVRADAWRAAMTFGFPQAFEALAAPLSEFLRDAFEASPGAAETPLLRGVHFCAVPRTTVAVTSPVPLALPPAPGPERACFVDGFFRQTLFGERALVRSRHALPHRRIVAARVAAAACAVLVVCAAAGLVSAYRRDAVAVAATASPAAALVGAARTGVDPRSPRAMLPLIEQARGLPCGKAWQAPDGAWLAGLGLVREVRLEAACRAAYATVLRETVQPYIVERMRAALRDTSQTPSEQFETLRAYSMLGDRSHYDEATVLAWIAADARRAALLPAERAAWLAHCAAWAGAAKLASGLPLDGELIGEVRARLGEQPRAQRLFDSLMPALRAAVPEPLSVAEMAGPTAALVFYRKSGARLSDGVPGAYTLAGLQRYFGARDAALARARHDEWVLGRPGLPPAGPGELASSVDRLYFEGYVQAWEAVIDDVGLRPLPRSGDAAARVSLLAGPDSPLRTLLARAAKETTTVGVGPGRGPGPNAPERGPDSAGTFGRKVRQWLGGSATTKAAGERVAQGEPTRGTIVDDRFAALHRLVAASDTSGGNALGEVQAQLKEVAVYLRAADAARASGLPAPGDDVLDSLTQRAAALPEPLGSMLGSLAREGTNSARSAARSRIDERWRAEAGSFCHAAVDGRYPFSPNGDDEITPDDFTRLFASGGLLDAFFQTYLKPYADTSATPWVWRPRAAPPGMPIAALREFERAARIREAFFSGDGKTMNVRFTLTPRGMDAGLTRFVLAGGVQALDYAHEAPRATSFTWPDGAGGRTARIEFAPASADGGHGFETHGAWALLRLLDLGRLEARTADRFVLTYDLDGKRVTLDLAASSVVNPFAASALSSFRCPSGF</sequence>
<dbReference type="InterPro" id="IPR053156">
    <property type="entry name" value="T6SS_TssM-like"/>
</dbReference>
<feature type="compositionally biased region" description="Basic residues" evidence="1">
    <location>
        <begin position="36"/>
        <end position="48"/>
    </location>
</feature>
<evidence type="ECO:0000313" key="7">
    <source>
        <dbReference type="Proteomes" id="UP000235616"/>
    </source>
</evidence>
<keyword evidence="2" id="KW-1133">Transmembrane helix</keyword>
<evidence type="ECO:0000256" key="1">
    <source>
        <dbReference type="SAM" id="MobiDB-lite"/>
    </source>
</evidence>
<keyword evidence="2" id="KW-0472">Membrane</keyword>
<dbReference type="RefSeq" id="WP_102645411.1">
    <property type="nucleotide sequence ID" value="NZ_PNYA01000008.1"/>
</dbReference>
<feature type="domain" description="Type VI secretion system IcmF C-terminal" evidence="3">
    <location>
        <begin position="1003"/>
        <end position="1108"/>
    </location>
</feature>
<dbReference type="OrthoDB" id="9758229at2"/>
<protein>
    <submittedName>
        <fullName evidence="6">Type VI secretion system membrane subunit TssM</fullName>
    </submittedName>
</protein>
<evidence type="ECO:0000313" key="6">
    <source>
        <dbReference type="EMBL" id="PMS20430.1"/>
    </source>
</evidence>
<evidence type="ECO:0000259" key="5">
    <source>
        <dbReference type="Pfam" id="PF14331"/>
    </source>
</evidence>
<dbReference type="Pfam" id="PF14331">
    <property type="entry name" value="IcmF-related_N"/>
    <property type="match status" value="1"/>
</dbReference>
<dbReference type="Pfam" id="PF06761">
    <property type="entry name" value="IcmF-related"/>
    <property type="match status" value="1"/>
</dbReference>
<dbReference type="EMBL" id="PNYA01000008">
    <property type="protein sequence ID" value="PMS20430.1"/>
    <property type="molecule type" value="Genomic_DNA"/>
</dbReference>
<gene>
    <name evidence="6" type="primary">icmF</name>
    <name evidence="6" type="ORF">C0Z18_10855</name>
</gene>
<keyword evidence="7" id="KW-1185">Reference proteome</keyword>
<feature type="region of interest" description="Disordered" evidence="1">
    <location>
        <begin position="748"/>
        <end position="772"/>
    </location>
</feature>
<evidence type="ECO:0000256" key="2">
    <source>
        <dbReference type="SAM" id="Phobius"/>
    </source>
</evidence>
<dbReference type="PANTHER" id="PTHR36153:SF1">
    <property type="entry name" value="TYPE VI SECRETION SYSTEM COMPONENT TSSM1"/>
    <property type="match status" value="1"/>
</dbReference>
<accession>A0A2N7VTE4</accession>
<comment type="caution">
    <text evidence="6">The sequence shown here is derived from an EMBL/GenBank/DDBJ whole genome shotgun (WGS) entry which is preliminary data.</text>
</comment>
<reference evidence="6 7" key="1">
    <citation type="submission" date="2018-01" db="EMBL/GenBank/DDBJ databases">
        <title>Whole genome analyses suggest that Burkholderia sensu lato contains two further novel genera in the rhizoxinica-symbiotica group Mycetohabitans gen. nov., and Trinickia gen. nov.: implications for the evolution of diazotrophy and nodulation in the Burkholderiaceae.</title>
        <authorList>
            <person name="Estrada-de los Santos P."/>
            <person name="Palmer M."/>
            <person name="Chavez-Ramirez B."/>
            <person name="Beukes C."/>
            <person name="Steenkamp E.T."/>
            <person name="Hirsch A.M."/>
            <person name="Manyaka P."/>
            <person name="Maluk M."/>
            <person name="Lafos M."/>
            <person name="Crook M."/>
            <person name="Gross E."/>
            <person name="Simon M.F."/>
            <person name="Bueno dos Reis Junior F."/>
            <person name="Poole P.S."/>
            <person name="Venter S.N."/>
            <person name="James E.K."/>
        </authorList>
    </citation>
    <scope>NUCLEOTIDE SEQUENCE [LARGE SCALE GENOMIC DNA]</scope>
    <source>
        <strain evidence="6 7">GIMN1.004</strain>
    </source>
</reference>
<dbReference type="NCBIfam" id="TIGR03348">
    <property type="entry name" value="VI_IcmF"/>
    <property type="match status" value="1"/>
</dbReference>
<dbReference type="InterPro" id="IPR009612">
    <property type="entry name" value="IcmF-rel"/>
</dbReference>
<proteinExistence type="predicted"/>
<keyword evidence="2" id="KW-0812">Transmembrane</keyword>
<dbReference type="Proteomes" id="UP000235616">
    <property type="component" value="Unassembled WGS sequence"/>
</dbReference>
<dbReference type="AlphaFoldDB" id="A0A2N7VTE4"/>
<dbReference type="Pfam" id="PF06744">
    <property type="entry name" value="IcmF_C"/>
    <property type="match status" value="1"/>
</dbReference>
<dbReference type="PANTHER" id="PTHR36153">
    <property type="entry name" value="INNER MEMBRANE PROTEIN-RELATED"/>
    <property type="match status" value="1"/>
</dbReference>
<dbReference type="InterPro" id="IPR017731">
    <property type="entry name" value="TssM1-like"/>
</dbReference>
<feature type="domain" description="Type VI secretion system component TssM1 N-terminal" evidence="5">
    <location>
        <begin position="152"/>
        <end position="400"/>
    </location>
</feature>
<feature type="domain" description="IcmF-related" evidence="4">
    <location>
        <begin position="450"/>
        <end position="749"/>
    </location>
</feature>
<feature type="transmembrane region" description="Helical" evidence="2">
    <location>
        <begin position="392"/>
        <end position="413"/>
    </location>
</feature>